<comment type="caution">
    <text evidence="2">The sequence shown here is derived from an EMBL/GenBank/DDBJ whole genome shotgun (WGS) entry which is preliminary data.</text>
</comment>
<evidence type="ECO:0000313" key="2">
    <source>
        <dbReference type="EMBL" id="MPC43471.1"/>
    </source>
</evidence>
<evidence type="ECO:0000256" key="1">
    <source>
        <dbReference type="SAM" id="MobiDB-lite"/>
    </source>
</evidence>
<dbReference type="Proteomes" id="UP000324222">
    <property type="component" value="Unassembled WGS sequence"/>
</dbReference>
<dbReference type="EMBL" id="VSRR010005845">
    <property type="protein sequence ID" value="MPC43471.1"/>
    <property type="molecule type" value="Genomic_DNA"/>
</dbReference>
<feature type="region of interest" description="Disordered" evidence="1">
    <location>
        <begin position="181"/>
        <end position="212"/>
    </location>
</feature>
<dbReference type="AlphaFoldDB" id="A0A5B7F8H8"/>
<reference evidence="2 3" key="1">
    <citation type="submission" date="2019-05" db="EMBL/GenBank/DDBJ databases">
        <title>Another draft genome of Portunus trituberculatus and its Hox gene families provides insights of decapod evolution.</title>
        <authorList>
            <person name="Jeong J.-H."/>
            <person name="Song I."/>
            <person name="Kim S."/>
            <person name="Choi T."/>
            <person name="Kim D."/>
            <person name="Ryu S."/>
            <person name="Kim W."/>
        </authorList>
    </citation>
    <scope>NUCLEOTIDE SEQUENCE [LARGE SCALE GENOMIC DNA]</scope>
    <source>
        <tissue evidence="2">Muscle</tissue>
    </source>
</reference>
<name>A0A5B7F8H8_PORTR</name>
<protein>
    <submittedName>
        <fullName evidence="2">Uncharacterized protein</fullName>
    </submittedName>
</protein>
<organism evidence="2 3">
    <name type="scientific">Portunus trituberculatus</name>
    <name type="common">Swimming crab</name>
    <name type="synonym">Neptunus trituberculatus</name>
    <dbReference type="NCBI Taxonomy" id="210409"/>
    <lineage>
        <taxon>Eukaryota</taxon>
        <taxon>Metazoa</taxon>
        <taxon>Ecdysozoa</taxon>
        <taxon>Arthropoda</taxon>
        <taxon>Crustacea</taxon>
        <taxon>Multicrustacea</taxon>
        <taxon>Malacostraca</taxon>
        <taxon>Eumalacostraca</taxon>
        <taxon>Eucarida</taxon>
        <taxon>Decapoda</taxon>
        <taxon>Pleocyemata</taxon>
        <taxon>Brachyura</taxon>
        <taxon>Eubrachyura</taxon>
        <taxon>Portunoidea</taxon>
        <taxon>Portunidae</taxon>
        <taxon>Portuninae</taxon>
        <taxon>Portunus</taxon>
    </lineage>
</organism>
<evidence type="ECO:0000313" key="3">
    <source>
        <dbReference type="Proteomes" id="UP000324222"/>
    </source>
</evidence>
<feature type="compositionally biased region" description="Basic and acidic residues" evidence="1">
    <location>
        <begin position="199"/>
        <end position="212"/>
    </location>
</feature>
<gene>
    <name evidence="2" type="ORF">E2C01_037119</name>
</gene>
<keyword evidence="3" id="KW-1185">Reference proteome</keyword>
<sequence>MADESLRTSSRALKSFSSLLLWTEGIQRTCVEYSPEDRTRLGRSRPVLYSAIRLLWSRRVCPTHRLPALGNSVLWKHSCRHERHINNALYTLPCEAKGRGGGHLGTREGRHHNKHHQTQYSGVVCELKRSCPCILQQAVQTCLWRGSQDEKRREAESVLVKASGEFCSSLEVTTLRKAIGNSLSHEAPNERATQTEIRPNTKMDGRDSGFAS</sequence>
<accession>A0A5B7F8H8</accession>
<proteinExistence type="predicted"/>